<name>A0A645BT98_9ZZZZ</name>
<reference evidence="1" key="1">
    <citation type="submission" date="2019-08" db="EMBL/GenBank/DDBJ databases">
        <authorList>
            <person name="Kucharzyk K."/>
            <person name="Murdoch R.W."/>
            <person name="Higgins S."/>
            <person name="Loffler F."/>
        </authorList>
    </citation>
    <scope>NUCLEOTIDE SEQUENCE</scope>
</reference>
<accession>A0A645BT98</accession>
<sequence length="110" mass="12475">MLPVFVIEHLVLEPGIKCKTFYNFEGQPTLYPGIKYCCGKVPRFSFCNGIVTPVVVCKRIVRHMPFYIRPIECVRNICPGTILINQHLVRSTAVNTSIAVLVVHNERTSE</sequence>
<evidence type="ECO:0000313" key="1">
    <source>
        <dbReference type="EMBL" id="MPM68650.1"/>
    </source>
</evidence>
<dbReference type="AlphaFoldDB" id="A0A645BT98"/>
<dbReference type="EMBL" id="VSSQ01022376">
    <property type="protein sequence ID" value="MPM68650.1"/>
    <property type="molecule type" value="Genomic_DNA"/>
</dbReference>
<organism evidence="1">
    <name type="scientific">bioreactor metagenome</name>
    <dbReference type="NCBI Taxonomy" id="1076179"/>
    <lineage>
        <taxon>unclassified sequences</taxon>
        <taxon>metagenomes</taxon>
        <taxon>ecological metagenomes</taxon>
    </lineage>
</organism>
<protein>
    <submittedName>
        <fullName evidence="1">Uncharacterized protein</fullName>
    </submittedName>
</protein>
<gene>
    <name evidence="1" type="ORF">SDC9_115584</name>
</gene>
<comment type="caution">
    <text evidence="1">The sequence shown here is derived from an EMBL/GenBank/DDBJ whole genome shotgun (WGS) entry which is preliminary data.</text>
</comment>
<proteinExistence type="predicted"/>